<feature type="domain" description="Transposase DDE" evidence="1">
    <location>
        <begin position="8"/>
        <end position="90"/>
    </location>
</feature>
<dbReference type="EMBL" id="JACRSY010000027">
    <property type="protein sequence ID" value="MBC8580741.1"/>
    <property type="molecule type" value="Genomic_DNA"/>
</dbReference>
<keyword evidence="3" id="KW-1185">Reference proteome</keyword>
<proteinExistence type="predicted"/>
<evidence type="ECO:0000259" key="1">
    <source>
        <dbReference type="Pfam" id="PF13701"/>
    </source>
</evidence>
<dbReference type="Pfam" id="PF13701">
    <property type="entry name" value="DDE_Tnp_1_4"/>
    <property type="match status" value="1"/>
</dbReference>
<name>A0A926EJB8_9FIRM</name>
<dbReference type="Proteomes" id="UP000655830">
    <property type="component" value="Unassembled WGS sequence"/>
</dbReference>
<sequence>MIHRKSLVNLEKFSGEMVIRHTFIVSDMMFELKQMLALYFNLEKFIKEGKTGFEVNHMSNTSFVANKNKLQISMPAYNFNNWFQMLCMAKR</sequence>
<dbReference type="InterPro" id="IPR025668">
    <property type="entry name" value="Tnp_DDE_dom"/>
</dbReference>
<dbReference type="AlphaFoldDB" id="A0A926EJB8"/>
<evidence type="ECO:0000313" key="3">
    <source>
        <dbReference type="Proteomes" id="UP000655830"/>
    </source>
</evidence>
<reference evidence="2" key="1">
    <citation type="submission" date="2020-08" db="EMBL/GenBank/DDBJ databases">
        <title>Genome public.</title>
        <authorList>
            <person name="Liu C."/>
            <person name="Sun Q."/>
        </authorList>
    </citation>
    <scope>NUCLEOTIDE SEQUENCE</scope>
    <source>
        <strain evidence="2">NSJ-12</strain>
    </source>
</reference>
<organism evidence="2 3">
    <name type="scientific">Zhenhengia yiwuensis</name>
    <dbReference type="NCBI Taxonomy" id="2763666"/>
    <lineage>
        <taxon>Bacteria</taxon>
        <taxon>Bacillati</taxon>
        <taxon>Bacillota</taxon>
        <taxon>Clostridia</taxon>
        <taxon>Lachnospirales</taxon>
        <taxon>Lachnospiraceae</taxon>
        <taxon>Zhenhengia</taxon>
    </lineage>
</organism>
<gene>
    <name evidence="2" type="ORF">H8718_14565</name>
</gene>
<evidence type="ECO:0000313" key="2">
    <source>
        <dbReference type="EMBL" id="MBC8580741.1"/>
    </source>
</evidence>
<accession>A0A926EJB8</accession>
<dbReference type="RefSeq" id="WP_249333454.1">
    <property type="nucleotide sequence ID" value="NZ_JACRSY010000027.1"/>
</dbReference>
<comment type="caution">
    <text evidence="2">The sequence shown here is derived from an EMBL/GenBank/DDBJ whole genome shotgun (WGS) entry which is preliminary data.</text>
</comment>
<protein>
    <submittedName>
        <fullName evidence="2">Transposase</fullName>
    </submittedName>
</protein>